<feature type="compositionally biased region" description="Basic and acidic residues" evidence="1">
    <location>
        <begin position="15"/>
        <end position="27"/>
    </location>
</feature>
<reference evidence="2" key="1">
    <citation type="submission" date="2018-01" db="EMBL/GenBank/DDBJ databases">
        <title>Genomic characterization of Leptospira inadai serogroup Lyme isolated from captured rat in Brazil and comparative analysis with human reference strain.</title>
        <authorList>
            <person name="Moreno L.Z."/>
            <person name="Loureiro A.P."/>
            <person name="Miraglia F."/>
            <person name="Kremer F.S."/>
            <person name="Eslabao M.R."/>
            <person name="Dellagostin O.A."/>
            <person name="Lilenbaum W."/>
            <person name="Moreno A.M."/>
        </authorList>
    </citation>
    <scope>NUCLEOTIDE SEQUENCE [LARGE SCALE GENOMIC DNA]</scope>
    <source>
        <strain evidence="2">M34/99</strain>
    </source>
</reference>
<feature type="region of interest" description="Disordered" evidence="1">
    <location>
        <begin position="65"/>
        <end position="111"/>
    </location>
</feature>
<evidence type="ECO:0000256" key="1">
    <source>
        <dbReference type="SAM" id="MobiDB-lite"/>
    </source>
</evidence>
<evidence type="ECO:0000313" key="3">
    <source>
        <dbReference type="Proteomes" id="UP000094669"/>
    </source>
</evidence>
<feature type="region of interest" description="Disordered" evidence="1">
    <location>
        <begin position="1"/>
        <end position="31"/>
    </location>
</feature>
<dbReference type="EMBL" id="MCRM02000005">
    <property type="protein sequence ID" value="PNV75782.1"/>
    <property type="molecule type" value="Genomic_DNA"/>
</dbReference>
<dbReference type="Proteomes" id="UP000094669">
    <property type="component" value="Unassembled WGS sequence"/>
</dbReference>
<organism evidence="2 3">
    <name type="scientific">Leptospira inadai serovar Lyme</name>
    <dbReference type="NCBI Taxonomy" id="293084"/>
    <lineage>
        <taxon>Bacteria</taxon>
        <taxon>Pseudomonadati</taxon>
        <taxon>Spirochaetota</taxon>
        <taxon>Spirochaetia</taxon>
        <taxon>Leptospirales</taxon>
        <taxon>Leptospiraceae</taxon>
        <taxon>Leptospira</taxon>
    </lineage>
</organism>
<name>A0ABX4YL75_9LEPT</name>
<gene>
    <name evidence="2" type="ORF">BES34_007050</name>
</gene>
<accession>A0ABX4YL75</accession>
<comment type="caution">
    <text evidence="2">The sequence shown here is derived from an EMBL/GenBank/DDBJ whole genome shotgun (WGS) entry which is preliminary data.</text>
</comment>
<proteinExistence type="predicted"/>
<feature type="compositionally biased region" description="Basic residues" evidence="1">
    <location>
        <begin position="65"/>
        <end position="77"/>
    </location>
</feature>
<keyword evidence="3" id="KW-1185">Reference proteome</keyword>
<sequence length="111" mass="12672">MSGRKDILFSTGGRMEMDRDQEKDGLKLADGTSNHDLQEELRYFLENRLDGLLAEAEKLRVVRGTRRAGSRQLRKKTLHSDRDQGNLPFLWPLPEPPEEEIPLSKASGEEP</sequence>
<evidence type="ECO:0000313" key="2">
    <source>
        <dbReference type="EMBL" id="PNV75782.1"/>
    </source>
</evidence>
<protein>
    <submittedName>
        <fullName evidence="2">Uncharacterized protein</fullName>
    </submittedName>
</protein>